<protein>
    <recommendedName>
        <fullName evidence="12">Probable peptidoglycan glycosyltransferase FtsW</fullName>
        <ecNumber evidence="14">2.4.99.28</ecNumber>
    </recommendedName>
    <alternativeName>
        <fullName evidence="13">Cell division protein FtsW</fullName>
    </alternativeName>
    <alternativeName>
        <fullName evidence="10">Cell wall polymerase</fullName>
    </alternativeName>
    <alternativeName>
        <fullName evidence="9">Peptidoglycan polymerase</fullName>
    </alternativeName>
</protein>
<comment type="similarity">
    <text evidence="11">Belongs to the SEDS family. FtsW subfamily.</text>
</comment>
<feature type="transmembrane region" description="Helical" evidence="17">
    <location>
        <begin position="293"/>
        <end position="319"/>
    </location>
</feature>
<dbReference type="InterPro" id="IPR001182">
    <property type="entry name" value="FtsW/RodA"/>
</dbReference>
<evidence type="ECO:0000256" key="4">
    <source>
        <dbReference type="ARBA" id="ARBA00022692"/>
    </source>
</evidence>
<keyword evidence="2" id="KW-0328">Glycosyltransferase</keyword>
<feature type="transmembrane region" description="Helical" evidence="17">
    <location>
        <begin position="29"/>
        <end position="52"/>
    </location>
</feature>
<feature type="transmembrane region" description="Helical" evidence="17">
    <location>
        <begin position="331"/>
        <end position="352"/>
    </location>
</feature>
<evidence type="ECO:0000256" key="8">
    <source>
        <dbReference type="ARBA" id="ARBA00023136"/>
    </source>
</evidence>
<feature type="transmembrane region" description="Helical" evidence="17">
    <location>
        <begin position="137"/>
        <end position="156"/>
    </location>
</feature>
<dbReference type="GO" id="GO:0051301">
    <property type="term" value="P:cell division"/>
    <property type="evidence" value="ECO:0007669"/>
    <property type="project" value="UniProtKB-KW"/>
</dbReference>
<keyword evidence="8 17" id="KW-0472">Membrane</keyword>
<dbReference type="PANTHER" id="PTHR30474:SF2">
    <property type="entry name" value="PEPTIDOGLYCAN GLYCOSYLTRANSFERASE FTSW-RELATED"/>
    <property type="match status" value="1"/>
</dbReference>
<dbReference type="AlphaFoldDB" id="A0A3P1SHB8"/>
<dbReference type="GO" id="GO:0008955">
    <property type="term" value="F:peptidoglycan glycosyltransferase activity"/>
    <property type="evidence" value="ECO:0007669"/>
    <property type="project" value="UniProtKB-EC"/>
</dbReference>
<feature type="transmembrane region" description="Helical" evidence="17">
    <location>
        <begin position="72"/>
        <end position="92"/>
    </location>
</feature>
<name>A0A3P1SHB8_9ACTO</name>
<evidence type="ECO:0000256" key="1">
    <source>
        <dbReference type="ARBA" id="ARBA00004141"/>
    </source>
</evidence>
<proteinExistence type="inferred from homology"/>
<keyword evidence="18" id="KW-0131">Cell cycle</keyword>
<evidence type="ECO:0000256" key="10">
    <source>
        <dbReference type="ARBA" id="ARBA00033270"/>
    </source>
</evidence>
<keyword evidence="6" id="KW-0573">Peptidoglycan synthesis</keyword>
<dbReference type="GO" id="GO:0009252">
    <property type="term" value="P:peptidoglycan biosynthetic process"/>
    <property type="evidence" value="ECO:0007669"/>
    <property type="project" value="UniProtKB-KW"/>
</dbReference>
<feature type="transmembrane region" description="Helical" evidence="17">
    <location>
        <begin position="372"/>
        <end position="390"/>
    </location>
</feature>
<dbReference type="EC" id="2.4.99.28" evidence="14"/>
<comment type="caution">
    <text evidence="18">The sequence shown here is derived from an EMBL/GenBank/DDBJ whole genome shotgun (WGS) entry which is preliminary data.</text>
</comment>
<evidence type="ECO:0000256" key="13">
    <source>
        <dbReference type="ARBA" id="ARBA00041418"/>
    </source>
</evidence>
<dbReference type="Proteomes" id="UP000280444">
    <property type="component" value="Unassembled WGS sequence"/>
</dbReference>
<organism evidence="18 19">
    <name type="scientific">Schaalia canis</name>
    <dbReference type="NCBI Taxonomy" id="100469"/>
    <lineage>
        <taxon>Bacteria</taxon>
        <taxon>Bacillati</taxon>
        <taxon>Actinomycetota</taxon>
        <taxon>Actinomycetes</taxon>
        <taxon>Actinomycetales</taxon>
        <taxon>Actinomycetaceae</taxon>
        <taxon>Schaalia</taxon>
    </lineage>
</organism>
<comment type="function">
    <text evidence="16">Peptidoglycan polymerase that is essential for cell division.</text>
</comment>
<dbReference type="GO" id="GO:0008360">
    <property type="term" value="P:regulation of cell shape"/>
    <property type="evidence" value="ECO:0007669"/>
    <property type="project" value="UniProtKB-KW"/>
</dbReference>
<dbReference type="EMBL" id="RQZF01000001">
    <property type="protein sequence ID" value="RRC96407.1"/>
    <property type="molecule type" value="Genomic_DNA"/>
</dbReference>
<keyword evidence="3" id="KW-0808">Transferase</keyword>
<dbReference type="GO" id="GO:0005886">
    <property type="term" value="C:plasma membrane"/>
    <property type="evidence" value="ECO:0007669"/>
    <property type="project" value="TreeGrafter"/>
</dbReference>
<evidence type="ECO:0000256" key="14">
    <source>
        <dbReference type="ARBA" id="ARBA00044770"/>
    </source>
</evidence>
<gene>
    <name evidence="18" type="ORF">EII11_01845</name>
</gene>
<dbReference type="Pfam" id="PF01098">
    <property type="entry name" value="FTSW_RODA_SPOVE"/>
    <property type="match status" value="1"/>
</dbReference>
<evidence type="ECO:0000313" key="19">
    <source>
        <dbReference type="Proteomes" id="UP000280444"/>
    </source>
</evidence>
<evidence type="ECO:0000256" key="15">
    <source>
        <dbReference type="ARBA" id="ARBA00049902"/>
    </source>
</evidence>
<accession>A0A3P1SHB8</accession>
<feature type="transmembrane region" description="Helical" evidence="17">
    <location>
        <begin position="191"/>
        <end position="208"/>
    </location>
</feature>
<evidence type="ECO:0000256" key="7">
    <source>
        <dbReference type="ARBA" id="ARBA00022989"/>
    </source>
</evidence>
<feature type="transmembrane region" description="Helical" evidence="17">
    <location>
        <begin position="99"/>
        <end position="117"/>
    </location>
</feature>
<evidence type="ECO:0000256" key="9">
    <source>
        <dbReference type="ARBA" id="ARBA00032370"/>
    </source>
</evidence>
<evidence type="ECO:0000313" key="18">
    <source>
        <dbReference type="EMBL" id="RRC96407.1"/>
    </source>
</evidence>
<keyword evidence="5" id="KW-0133">Cell shape</keyword>
<sequence length="426" mass="45970">MGARIQSLMARLRLPRIEFERPGHTQREYSAVTTFYLIVVPALLLIAIGLMMAFSSQAVMNIAAEKDPYKAFLKPVMLVLAALVAMGIVQLFRPHWWRTLAWVAFLGSLVAQTLVLSPLGASEGGNTNWIRIPGLPFLLQPSEILKLGIILFLAWVLSRPGTRLKDPAQIMVLAGVPIGLALLAVMLGRDLGTAMVMALACVGALWVADLPKKWFAVLFAALIPVSVLLVLSNPTRIKRVMEILPWAKPERSLSAPTQIDHAMWAFGTGGLFGVGPGASREKWNYLQEADTDFILAIIGEEFGFFGSTVVLLCIGLLLWGLLRLCAHTPQLFDRVVVGGVATWIGVQALINITSVSNIGPVIGVPLPFVSSGGSSLLFTSIALGVVLSIARNDAGMRQVGRPDEASAGRDPRVARPRRSATAVKFV</sequence>
<reference evidence="18 19" key="1">
    <citation type="submission" date="2018-11" db="EMBL/GenBank/DDBJ databases">
        <title>Genomes From Bacteria Associated with the Canine Oral Cavity: a Test Case for Automated Genome-Based Taxonomic Assignment.</title>
        <authorList>
            <person name="Coil D.A."/>
            <person name="Jospin G."/>
            <person name="Darling A.E."/>
            <person name="Wallis C."/>
            <person name="Davis I.J."/>
            <person name="Harris S."/>
            <person name="Eisen J.A."/>
            <person name="Holcombe L.J."/>
            <person name="O'Flynn C."/>
        </authorList>
    </citation>
    <scope>NUCLEOTIDE SEQUENCE [LARGE SCALE GENOMIC DNA]</scope>
    <source>
        <strain evidence="18 19">OH770</strain>
    </source>
</reference>
<keyword evidence="18" id="KW-0132">Cell division</keyword>
<evidence type="ECO:0000256" key="6">
    <source>
        <dbReference type="ARBA" id="ARBA00022984"/>
    </source>
</evidence>
<evidence type="ECO:0000256" key="12">
    <source>
        <dbReference type="ARBA" id="ARBA00041185"/>
    </source>
</evidence>
<dbReference type="RefSeq" id="WP_124867962.1">
    <property type="nucleotide sequence ID" value="NZ_RQZF01000001.1"/>
</dbReference>
<keyword evidence="7 17" id="KW-1133">Transmembrane helix</keyword>
<evidence type="ECO:0000256" key="16">
    <source>
        <dbReference type="ARBA" id="ARBA00049966"/>
    </source>
</evidence>
<dbReference type="OrthoDB" id="9768187at2"/>
<evidence type="ECO:0000256" key="5">
    <source>
        <dbReference type="ARBA" id="ARBA00022960"/>
    </source>
</evidence>
<feature type="transmembrane region" description="Helical" evidence="17">
    <location>
        <begin position="215"/>
        <end position="232"/>
    </location>
</feature>
<feature type="transmembrane region" description="Helical" evidence="17">
    <location>
        <begin position="168"/>
        <end position="185"/>
    </location>
</feature>
<dbReference type="PANTHER" id="PTHR30474">
    <property type="entry name" value="CELL CYCLE PROTEIN"/>
    <property type="match status" value="1"/>
</dbReference>
<evidence type="ECO:0000256" key="2">
    <source>
        <dbReference type="ARBA" id="ARBA00022676"/>
    </source>
</evidence>
<comment type="catalytic activity">
    <reaction evidence="15">
        <text>[GlcNAc-(1-&gt;4)-Mur2Ac(oyl-L-Ala-gamma-D-Glu-L-Lys-D-Ala-D-Ala)](n)-di-trans,octa-cis-undecaprenyl diphosphate + beta-D-GlcNAc-(1-&gt;4)-Mur2Ac(oyl-L-Ala-gamma-D-Glu-L-Lys-D-Ala-D-Ala)-di-trans,octa-cis-undecaprenyl diphosphate = [GlcNAc-(1-&gt;4)-Mur2Ac(oyl-L-Ala-gamma-D-Glu-L-Lys-D-Ala-D-Ala)](n+1)-di-trans,octa-cis-undecaprenyl diphosphate + di-trans,octa-cis-undecaprenyl diphosphate + H(+)</text>
        <dbReference type="Rhea" id="RHEA:23708"/>
        <dbReference type="Rhea" id="RHEA-COMP:9602"/>
        <dbReference type="Rhea" id="RHEA-COMP:9603"/>
        <dbReference type="ChEBI" id="CHEBI:15378"/>
        <dbReference type="ChEBI" id="CHEBI:58405"/>
        <dbReference type="ChEBI" id="CHEBI:60033"/>
        <dbReference type="ChEBI" id="CHEBI:78435"/>
        <dbReference type="EC" id="2.4.99.28"/>
    </reaction>
</comment>
<dbReference type="GO" id="GO:0015648">
    <property type="term" value="F:lipid-linked peptidoglycan transporter activity"/>
    <property type="evidence" value="ECO:0007669"/>
    <property type="project" value="TreeGrafter"/>
</dbReference>
<comment type="subcellular location">
    <subcellularLocation>
        <location evidence="1">Membrane</location>
        <topology evidence="1">Multi-pass membrane protein</topology>
    </subcellularLocation>
</comment>
<keyword evidence="19" id="KW-1185">Reference proteome</keyword>
<dbReference type="GO" id="GO:0032153">
    <property type="term" value="C:cell division site"/>
    <property type="evidence" value="ECO:0007669"/>
    <property type="project" value="TreeGrafter"/>
</dbReference>
<evidence type="ECO:0000256" key="11">
    <source>
        <dbReference type="ARBA" id="ARBA00038053"/>
    </source>
</evidence>
<evidence type="ECO:0000256" key="3">
    <source>
        <dbReference type="ARBA" id="ARBA00022679"/>
    </source>
</evidence>
<keyword evidence="4 17" id="KW-0812">Transmembrane</keyword>
<evidence type="ECO:0000256" key="17">
    <source>
        <dbReference type="SAM" id="Phobius"/>
    </source>
</evidence>